<dbReference type="AlphaFoldDB" id="A0A3B1A2U6"/>
<dbReference type="PANTHER" id="PTHR33406:SF12">
    <property type="entry name" value="BLR2997 PROTEIN"/>
    <property type="match status" value="1"/>
</dbReference>
<feature type="transmembrane region" description="Helical" evidence="6">
    <location>
        <begin position="272"/>
        <end position="298"/>
    </location>
</feature>
<feature type="domain" description="SSD" evidence="7">
    <location>
        <begin position="246"/>
        <end position="371"/>
    </location>
</feature>
<proteinExistence type="predicted"/>
<evidence type="ECO:0000256" key="5">
    <source>
        <dbReference type="ARBA" id="ARBA00023136"/>
    </source>
</evidence>
<evidence type="ECO:0000256" key="1">
    <source>
        <dbReference type="ARBA" id="ARBA00004651"/>
    </source>
</evidence>
<protein>
    <submittedName>
        <fullName evidence="8">Predicted exporter of the RND superfamily</fullName>
    </submittedName>
</protein>
<comment type="subcellular location">
    <subcellularLocation>
        <location evidence="1">Cell membrane</location>
        <topology evidence="1">Multi-pass membrane protein</topology>
    </subcellularLocation>
</comment>
<feature type="transmembrane region" description="Helical" evidence="6">
    <location>
        <begin position="349"/>
        <end position="378"/>
    </location>
</feature>
<evidence type="ECO:0000256" key="4">
    <source>
        <dbReference type="ARBA" id="ARBA00022989"/>
    </source>
</evidence>
<evidence type="ECO:0000313" key="8">
    <source>
        <dbReference type="EMBL" id="VAX00079.1"/>
    </source>
</evidence>
<dbReference type="SUPFAM" id="SSF82866">
    <property type="entry name" value="Multidrug efflux transporter AcrB transmembrane domain"/>
    <property type="match status" value="2"/>
</dbReference>
<dbReference type="InterPro" id="IPR050545">
    <property type="entry name" value="Mycobact_MmpL"/>
</dbReference>
<organism evidence="8">
    <name type="scientific">hydrothermal vent metagenome</name>
    <dbReference type="NCBI Taxonomy" id="652676"/>
    <lineage>
        <taxon>unclassified sequences</taxon>
        <taxon>metagenomes</taxon>
        <taxon>ecological metagenomes</taxon>
    </lineage>
</organism>
<feature type="transmembrane region" description="Helical" evidence="6">
    <location>
        <begin position="731"/>
        <end position="756"/>
    </location>
</feature>
<feature type="transmembrane region" description="Helical" evidence="6">
    <location>
        <begin position="696"/>
        <end position="719"/>
    </location>
</feature>
<dbReference type="EMBL" id="UOFS01000042">
    <property type="protein sequence ID" value="VAX00079.1"/>
    <property type="molecule type" value="Genomic_DNA"/>
</dbReference>
<keyword evidence="3 6" id="KW-0812">Transmembrane</keyword>
<keyword evidence="4 6" id="KW-1133">Transmembrane helix</keyword>
<evidence type="ECO:0000256" key="3">
    <source>
        <dbReference type="ARBA" id="ARBA00022692"/>
    </source>
</evidence>
<dbReference type="Pfam" id="PF03176">
    <property type="entry name" value="MMPL"/>
    <property type="match status" value="2"/>
</dbReference>
<dbReference type="PANTHER" id="PTHR33406">
    <property type="entry name" value="MEMBRANE PROTEIN MJ1562-RELATED"/>
    <property type="match status" value="1"/>
</dbReference>
<keyword evidence="2" id="KW-1003">Cell membrane</keyword>
<reference evidence="8" key="1">
    <citation type="submission" date="2018-06" db="EMBL/GenBank/DDBJ databases">
        <authorList>
            <person name="Zhirakovskaya E."/>
        </authorList>
    </citation>
    <scope>NUCLEOTIDE SEQUENCE</scope>
</reference>
<dbReference type="InterPro" id="IPR000731">
    <property type="entry name" value="SSD"/>
</dbReference>
<dbReference type="PROSITE" id="PS50156">
    <property type="entry name" value="SSD"/>
    <property type="match status" value="1"/>
</dbReference>
<gene>
    <name evidence="8" type="ORF">MNBD_GAMMA22-1120</name>
</gene>
<feature type="transmembrane region" description="Helical" evidence="6">
    <location>
        <begin position="399"/>
        <end position="417"/>
    </location>
</feature>
<evidence type="ECO:0000259" key="7">
    <source>
        <dbReference type="PROSITE" id="PS50156"/>
    </source>
</evidence>
<accession>A0A3B1A2U6</accession>
<name>A0A3B1A2U6_9ZZZZ</name>
<evidence type="ECO:0000256" key="6">
    <source>
        <dbReference type="SAM" id="Phobius"/>
    </source>
</evidence>
<keyword evidence="5 6" id="KW-0472">Membrane</keyword>
<feature type="transmembrane region" description="Helical" evidence="6">
    <location>
        <begin position="629"/>
        <end position="649"/>
    </location>
</feature>
<sequence>MFDRYATLVINKPYITLVFMIALVVGLASATPSLIFTNDFKVFFSDDNPQLLAFDHLEQTYNKQENLLFYVAPKNKNVFTKENLTAIHELSNLGWRFPYVQRVDSITNFQHSIVNGDDLTTGYLVDDPKLLTAKKIQQIKTVALNDIRLVKNLIAIDGSVTAVNVHVNPDKEDLSSNTVIVKHAEKIVSDFKIRYPNIEISLTGTTFANYSLGLGVEQDIRELVIFSYIVILLGLLVLLRSFTGMLITLLIVSFSIIGTFGMYAWLGKTLTVVSGFVPSIIITIGVADAVHILVSFFYERGQGKNKINAIYEALRINALPVFLTSLTTIIGVLMLNFSDSPPYRDLGNMVAIGVVLAYIFSMLLLPAMLVILPAGQFFNKLESSIHITSFANFVIKQRRLLLVGMGLIVIISTGFIANNKLTERWHEYFDFTFEERRTIEAINTNLSGVHAIRYSLETNIKDGINDPNYLMAVDKFAKWYREQQGVAYVRSIADTIKRLNKNMHEDNPKYYRIPEQRELVAQYLLLYELSLPRGLGMEDQINFDRSATQFVALLEKTDSESILNIERRSRQWLAKNAPNLKVSEGSGLDMVFAHINHRNIYSLLKGTALGLFLISLVLMLVLRSIRMGLISMIPNLAPAALAYGTWGMLVGEIDLSASVVMCMTLGIVVDDTVHFLTKYIRARRELALDAIQGIRYAFNTVGVALIITTLVLVSGFLVLTSSHMLPTARVGTLLSITLSYALLIDFLLLPPLLIYFDRYANPSVKRVK</sequence>
<feature type="transmembrane region" description="Helical" evidence="6">
    <location>
        <begin position="223"/>
        <end position="239"/>
    </location>
</feature>
<dbReference type="InterPro" id="IPR004869">
    <property type="entry name" value="MMPL_dom"/>
</dbReference>
<feature type="transmembrane region" description="Helical" evidence="6">
    <location>
        <begin position="600"/>
        <end position="622"/>
    </location>
</feature>
<feature type="transmembrane region" description="Helical" evidence="6">
    <location>
        <begin position="318"/>
        <end position="337"/>
    </location>
</feature>
<feature type="transmembrane region" description="Helical" evidence="6">
    <location>
        <begin position="655"/>
        <end position="676"/>
    </location>
</feature>
<evidence type="ECO:0000256" key="2">
    <source>
        <dbReference type="ARBA" id="ARBA00022475"/>
    </source>
</evidence>
<dbReference type="Gene3D" id="1.20.1640.10">
    <property type="entry name" value="Multidrug efflux transporter AcrB transmembrane domain"/>
    <property type="match status" value="2"/>
</dbReference>
<feature type="transmembrane region" description="Helical" evidence="6">
    <location>
        <begin position="246"/>
        <end position="266"/>
    </location>
</feature>
<dbReference type="GO" id="GO:0005886">
    <property type="term" value="C:plasma membrane"/>
    <property type="evidence" value="ECO:0007669"/>
    <property type="project" value="UniProtKB-SubCell"/>
</dbReference>